<accession>A0A1E1XT67</accession>
<feature type="non-terminal residue" evidence="2">
    <location>
        <position position="457"/>
    </location>
</feature>
<sequence length="457" mass="43267">MPASIAQAAASVSGIAASPASAEGQPPSVLSIAAPYSATGGVTAAATVGSASRYTTKSTGGRTIAQTLSRRGQAAELTRSSEPSVSSAASPVARVATGFSASSGPRAVGLAATGSTTTADAGAAGTLPGSEGEPAPGLDSASVNSSPVGVTTDTNAERGVAQAATAPYGQGRRYTRASRIQRSFIKTSAGETHAAKEITRASETSVGPTASSVAPVATRDSVPSLHGTPDLTAAGSDTTTTFLTSANVAAGGSATAEPSAADGGQVPPALLASVSSSAAGAAATIKAAKAAAAGTKAATPSTTSYATASRGRTAFLKISGEGTRASREEATTSAALVGSLTSLIAEGANGASSTLAAGAAVMPATESATTAAMPASVTDSAAGVSGVAVLPASAGGQTPPVLPGAAAYYPAGGTAAKIARSSAATATAIGSVSSYTRTATRGSTLVQTSSGAQEAGV</sequence>
<dbReference type="EMBL" id="GFAA01000949">
    <property type="protein sequence ID" value="JAU02486.1"/>
    <property type="molecule type" value="mRNA"/>
</dbReference>
<name>A0A1E1XT67_AMBSC</name>
<dbReference type="AlphaFoldDB" id="A0A1E1XT67"/>
<reference evidence="2" key="1">
    <citation type="submission" date="2016-09" db="EMBL/GenBank/DDBJ databases">
        <authorList>
            <person name="Capua I."/>
            <person name="De Benedictis P."/>
            <person name="Joannis T."/>
            <person name="Lombin L.H."/>
            <person name="Cattoli G."/>
        </authorList>
    </citation>
    <scope>NUCLEOTIDE SEQUENCE</scope>
</reference>
<feature type="region of interest" description="Disordered" evidence="1">
    <location>
        <begin position="119"/>
        <end position="153"/>
    </location>
</feature>
<proteinExistence type="evidence at transcript level"/>
<feature type="region of interest" description="Disordered" evidence="1">
    <location>
        <begin position="198"/>
        <end position="236"/>
    </location>
</feature>
<organism evidence="2">
    <name type="scientific">Amblyomma sculptum</name>
    <name type="common">Tick</name>
    <dbReference type="NCBI Taxonomy" id="1581419"/>
    <lineage>
        <taxon>Eukaryota</taxon>
        <taxon>Metazoa</taxon>
        <taxon>Ecdysozoa</taxon>
        <taxon>Arthropoda</taxon>
        <taxon>Chelicerata</taxon>
        <taxon>Arachnida</taxon>
        <taxon>Acari</taxon>
        <taxon>Parasitiformes</taxon>
        <taxon>Ixodida</taxon>
        <taxon>Ixodoidea</taxon>
        <taxon>Ixodidae</taxon>
        <taxon>Amblyomminae</taxon>
        <taxon>Amblyomma</taxon>
    </lineage>
</organism>
<protein>
    <submittedName>
        <fullName evidence="2">Putative cell wall protein awa1</fullName>
    </submittedName>
</protein>
<evidence type="ECO:0000313" key="2">
    <source>
        <dbReference type="EMBL" id="JAU02486.1"/>
    </source>
</evidence>
<feature type="region of interest" description="Disordered" evidence="1">
    <location>
        <begin position="68"/>
        <end position="91"/>
    </location>
</feature>
<reference evidence="2" key="2">
    <citation type="journal article" date="2017" name="Front. Cell. Infect. Microbiol.">
        <title>Analysis of the Salivary Gland Transcriptome of Unfed and Partially Fed Amblyomma sculptum Ticks and Descriptive Proteome of the Saliva.</title>
        <authorList>
            <person name="Esteves E."/>
            <person name="Maruyama S.R."/>
            <person name="Kawahara R."/>
            <person name="Fujita A."/>
            <person name="Martins L.A."/>
            <person name="Righi A.A."/>
            <person name="Costa F.B."/>
            <person name="Palmisano G."/>
            <person name="Labruna M.B."/>
            <person name="Sa-Nunes A."/>
            <person name="Ribeiro J.M.C."/>
            <person name="Fogaca A.C."/>
        </authorList>
    </citation>
    <scope>NUCLEOTIDE SEQUENCE</scope>
</reference>
<feature type="compositionally biased region" description="Polar residues" evidence="1">
    <location>
        <begin position="141"/>
        <end position="153"/>
    </location>
</feature>
<evidence type="ECO:0000256" key="1">
    <source>
        <dbReference type="SAM" id="MobiDB-lite"/>
    </source>
</evidence>
<feature type="compositionally biased region" description="Low complexity" evidence="1">
    <location>
        <begin position="119"/>
        <end position="129"/>
    </location>
</feature>
<feature type="compositionally biased region" description="Low complexity" evidence="1">
    <location>
        <begin position="80"/>
        <end position="91"/>
    </location>
</feature>
<feature type="compositionally biased region" description="Polar residues" evidence="1">
    <location>
        <begin position="201"/>
        <end position="212"/>
    </location>
</feature>